<dbReference type="Pfam" id="PF14574">
    <property type="entry name" value="RACo_C_ter"/>
    <property type="match status" value="1"/>
</dbReference>
<dbReference type="Gene3D" id="3.30.420.480">
    <property type="entry name" value="Domain of unknown function (DUF4445)"/>
    <property type="match status" value="1"/>
</dbReference>
<dbReference type="PANTHER" id="PTHR42895:SF2">
    <property type="entry name" value="IRON-SULFUR CLUSTER PROTEIN"/>
    <property type="match status" value="1"/>
</dbReference>
<dbReference type="Proteomes" id="UP000199073">
    <property type="component" value="Unassembled WGS sequence"/>
</dbReference>
<feature type="domain" description="2Fe-2S ferredoxin-type" evidence="1">
    <location>
        <begin position="3"/>
        <end position="92"/>
    </location>
</feature>
<organism evidence="2 3">
    <name type="scientific">Desulforhopalus singaporensis</name>
    <dbReference type="NCBI Taxonomy" id="91360"/>
    <lineage>
        <taxon>Bacteria</taxon>
        <taxon>Pseudomonadati</taxon>
        <taxon>Thermodesulfobacteriota</taxon>
        <taxon>Desulfobulbia</taxon>
        <taxon>Desulfobulbales</taxon>
        <taxon>Desulfocapsaceae</taxon>
        <taxon>Desulforhopalus</taxon>
    </lineage>
</organism>
<dbReference type="InterPro" id="IPR042259">
    <property type="entry name" value="Raco-like_middle_sf"/>
</dbReference>
<name>A0A1H0JBZ1_9BACT</name>
<dbReference type="GO" id="GO:0051536">
    <property type="term" value="F:iron-sulfur cluster binding"/>
    <property type="evidence" value="ECO:0007669"/>
    <property type="project" value="InterPro"/>
</dbReference>
<dbReference type="PANTHER" id="PTHR42895">
    <property type="entry name" value="IRON-SULFUR CLUSTER-BINDING PROTEIN-RELATED"/>
    <property type="match status" value="1"/>
</dbReference>
<evidence type="ECO:0000313" key="2">
    <source>
        <dbReference type="EMBL" id="SDO41257.1"/>
    </source>
</evidence>
<dbReference type="STRING" id="91360.SAMN05660330_00229"/>
<keyword evidence="3" id="KW-1185">Reference proteome</keyword>
<dbReference type="InterPro" id="IPR012675">
    <property type="entry name" value="Beta-grasp_dom_sf"/>
</dbReference>
<dbReference type="CDD" id="cd00207">
    <property type="entry name" value="fer2"/>
    <property type="match status" value="1"/>
</dbReference>
<dbReference type="SUPFAM" id="SSF54292">
    <property type="entry name" value="2Fe-2S ferredoxin-like"/>
    <property type="match status" value="1"/>
</dbReference>
<dbReference type="Gene3D" id="3.10.20.30">
    <property type="match status" value="1"/>
</dbReference>
<accession>A0A1H0JBZ1</accession>
<sequence length="642" mass="70229">MTNRVLFQPDNVTVEVSSGDNLLSAAALAGIYIPASCGGDGVCGKCKVQLIEGTLKSKTDNSLSREELKSNIHLACTSRVESDVTIKIPENVRNDGGALKKITKNTKNISAASSPVQTRVGMLSPPVQKIFLTLPLPTISDNVSDMQRLIREIIKALPDTREVKYDHPELLRDLSLTLREKNWQITVLLLLPKHKNDAIRIIAVEPGDTTSRLYGLALDIGTTTMTGHLIDLNNGQSIDEYTAYNAQVSSGEDVISRIIYSQRSNGLKYLQEQAVKTINSIIEAICKSQIIRPSDIHYIMAAGNTVMAHLLLGLESKFIREAPYVPGISHFPLVKAASLGILAHPSVRLFLYPCVASYVGGDIVAGIHGAGIYHSEKISLYIDIGTNGEIVVGNNQWMLTAACSAGPAFEGGGIKYGMRASQGAIENFFIHEQSLEPMIVTVGNTNPRGICGSGLIAIVPELLASGIIDQRGHFTSVHDHPRIRKSADCWEYVLAWAHDTLIKEDIVITEIDIDNLIRAKGALFAGYQTLIASVGLTFKDIDQFILAGNFGSSIDLERAISIGLLPDVDRERFHYLGNGSLLGCRLSLLNHQHFLEHRRARSLMTNVELSDNAEFMNYYMAALFLPHTDKTLFPSCFAKPDK</sequence>
<evidence type="ECO:0000259" key="1">
    <source>
        <dbReference type="PROSITE" id="PS51085"/>
    </source>
</evidence>
<protein>
    <submittedName>
        <fullName evidence="2">Uncharacterized 2Fe-2 and 4Fe-4S clusters-containing protein, contains DUF4445 domain</fullName>
    </submittedName>
</protein>
<dbReference type="InterPro" id="IPR040506">
    <property type="entry name" value="RACo_linker"/>
</dbReference>
<dbReference type="InterPro" id="IPR001041">
    <property type="entry name" value="2Fe-2S_ferredoxin-type"/>
</dbReference>
<proteinExistence type="predicted"/>
<dbReference type="EMBL" id="FNJI01000001">
    <property type="protein sequence ID" value="SDO41257.1"/>
    <property type="molecule type" value="Genomic_DNA"/>
</dbReference>
<dbReference type="OrthoDB" id="9810588at2"/>
<evidence type="ECO:0000313" key="3">
    <source>
        <dbReference type="Proteomes" id="UP000199073"/>
    </source>
</evidence>
<dbReference type="Pfam" id="PF17651">
    <property type="entry name" value="Raco_middle"/>
    <property type="match status" value="1"/>
</dbReference>
<gene>
    <name evidence="2" type="ORF">SAMN05660330_00229</name>
</gene>
<reference evidence="2 3" key="1">
    <citation type="submission" date="2016-10" db="EMBL/GenBank/DDBJ databases">
        <authorList>
            <person name="de Groot N.N."/>
        </authorList>
    </citation>
    <scope>NUCLEOTIDE SEQUENCE [LARGE SCALE GENOMIC DNA]</scope>
    <source>
        <strain evidence="2 3">DSM 12130</strain>
    </source>
</reference>
<dbReference type="InterPro" id="IPR041414">
    <property type="entry name" value="Raco-like_middle"/>
</dbReference>
<dbReference type="Pfam" id="PF17650">
    <property type="entry name" value="RACo_linker"/>
    <property type="match status" value="1"/>
</dbReference>
<dbReference type="RefSeq" id="WP_092218904.1">
    <property type="nucleotide sequence ID" value="NZ_FNJI01000001.1"/>
</dbReference>
<dbReference type="InterPro" id="IPR036010">
    <property type="entry name" value="2Fe-2S_ferredoxin-like_sf"/>
</dbReference>
<dbReference type="Pfam" id="PF00111">
    <property type="entry name" value="Fer2"/>
    <property type="match status" value="1"/>
</dbReference>
<dbReference type="Gene3D" id="3.10.20.880">
    <property type="match status" value="1"/>
</dbReference>
<dbReference type="InterPro" id="IPR027980">
    <property type="entry name" value="RACo_C"/>
</dbReference>
<dbReference type="AlphaFoldDB" id="A0A1H0JBZ1"/>
<dbReference type="PROSITE" id="PS51085">
    <property type="entry name" value="2FE2S_FER_2"/>
    <property type="match status" value="1"/>
</dbReference>
<dbReference type="InterPro" id="IPR052911">
    <property type="entry name" value="Corrinoid_activation_enz"/>
</dbReference>